<dbReference type="Pfam" id="PF00271">
    <property type="entry name" value="Helicase_C"/>
    <property type="match status" value="1"/>
</dbReference>
<feature type="region of interest" description="Disordered" evidence="1">
    <location>
        <begin position="43"/>
        <end position="71"/>
    </location>
</feature>
<protein>
    <submittedName>
        <fullName evidence="4">Helicase C-terminal domain-containing protein</fullName>
    </submittedName>
</protein>
<reference evidence="4" key="1">
    <citation type="submission" date="2022-11" db="UniProtKB">
        <authorList>
            <consortium name="WormBaseParasite"/>
        </authorList>
    </citation>
    <scope>IDENTIFICATION</scope>
</reference>
<dbReference type="InterPro" id="IPR001650">
    <property type="entry name" value="Helicase_C-like"/>
</dbReference>
<dbReference type="InterPro" id="IPR027417">
    <property type="entry name" value="P-loop_NTPase"/>
</dbReference>
<feature type="domain" description="Helicase C-terminal" evidence="2">
    <location>
        <begin position="33"/>
        <end position="231"/>
    </location>
</feature>
<keyword evidence="3" id="KW-1185">Reference proteome</keyword>
<evidence type="ECO:0000256" key="1">
    <source>
        <dbReference type="SAM" id="MobiDB-lite"/>
    </source>
</evidence>
<dbReference type="Proteomes" id="UP000887578">
    <property type="component" value="Unplaced"/>
</dbReference>
<dbReference type="PANTHER" id="PTHR47958">
    <property type="entry name" value="ATP-DEPENDENT RNA HELICASE DBP3"/>
    <property type="match status" value="1"/>
</dbReference>
<accession>A0A914QAL0</accession>
<organism evidence="3 4">
    <name type="scientific">Panagrolaimus davidi</name>
    <dbReference type="NCBI Taxonomy" id="227884"/>
    <lineage>
        <taxon>Eukaryota</taxon>
        <taxon>Metazoa</taxon>
        <taxon>Ecdysozoa</taxon>
        <taxon>Nematoda</taxon>
        <taxon>Chromadorea</taxon>
        <taxon>Rhabditida</taxon>
        <taxon>Tylenchina</taxon>
        <taxon>Panagrolaimomorpha</taxon>
        <taxon>Panagrolaimoidea</taxon>
        <taxon>Panagrolaimidae</taxon>
        <taxon>Panagrolaimus</taxon>
    </lineage>
</organism>
<dbReference type="SUPFAM" id="SSF52540">
    <property type="entry name" value="P-loop containing nucleoside triphosphate hydrolases"/>
    <property type="match status" value="1"/>
</dbReference>
<dbReference type="AlphaFoldDB" id="A0A914QAL0"/>
<evidence type="ECO:0000313" key="3">
    <source>
        <dbReference type="Proteomes" id="UP000887578"/>
    </source>
</evidence>
<name>A0A914QAL0_9BILA</name>
<dbReference type="SMART" id="SM00490">
    <property type="entry name" value="HELICc"/>
    <property type="match status" value="1"/>
</dbReference>
<dbReference type="WBParaSite" id="PDA_v2.g28217.t1">
    <property type="protein sequence ID" value="PDA_v2.g28217.t1"/>
    <property type="gene ID" value="PDA_v2.g28217"/>
</dbReference>
<evidence type="ECO:0000259" key="2">
    <source>
        <dbReference type="PROSITE" id="PS51194"/>
    </source>
</evidence>
<dbReference type="Gene3D" id="3.40.50.300">
    <property type="entry name" value="P-loop containing nucleotide triphosphate hydrolases"/>
    <property type="match status" value="1"/>
</dbReference>
<proteinExistence type="predicted"/>
<sequence length="240" mass="27895">MLPYVSFEYLCEVEPINAVKKRQYHPKPWWYYKQRRLQKKLEQQTLPDSIVTTKTKKEKPSAKNRQQSAPVQQSLNLCKQPNFPLNAPKKDVLLYRDDADINITDVKDHIALRCNQHRRDKTMAEFRKESSNCRILVSVNVVGRGIDAEEMDYVINYEIPDSHDSKYRFIQRCGRTGRTRPGTAITFYCKASDKDMAPAIASVLKNAQQLPEFFKNQVLTKGIEESLEQLSINKKGKRKT</sequence>
<dbReference type="PROSITE" id="PS51194">
    <property type="entry name" value="HELICASE_CTER"/>
    <property type="match status" value="1"/>
</dbReference>
<evidence type="ECO:0000313" key="4">
    <source>
        <dbReference type="WBParaSite" id="PDA_v2.g28217.t1"/>
    </source>
</evidence>